<dbReference type="AlphaFoldDB" id="A0A812LX66"/>
<dbReference type="Proteomes" id="UP000604046">
    <property type="component" value="Unassembled WGS sequence"/>
</dbReference>
<evidence type="ECO:0000256" key="2">
    <source>
        <dbReference type="SAM" id="SignalP"/>
    </source>
</evidence>
<feature type="signal peptide" evidence="2">
    <location>
        <begin position="1"/>
        <end position="17"/>
    </location>
</feature>
<comment type="caution">
    <text evidence="3">The sequence shown here is derived from an EMBL/GenBank/DDBJ whole genome shotgun (WGS) entry which is preliminary data.</text>
</comment>
<feature type="region of interest" description="Disordered" evidence="1">
    <location>
        <begin position="164"/>
        <end position="196"/>
    </location>
</feature>
<evidence type="ECO:0000313" key="3">
    <source>
        <dbReference type="EMBL" id="CAE7251538.1"/>
    </source>
</evidence>
<protein>
    <submittedName>
        <fullName evidence="3">Uncharacterized protein</fullName>
    </submittedName>
</protein>
<dbReference type="OrthoDB" id="437550at2759"/>
<dbReference type="EMBL" id="CAJNDS010001202">
    <property type="protein sequence ID" value="CAE7251538.1"/>
    <property type="molecule type" value="Genomic_DNA"/>
</dbReference>
<evidence type="ECO:0000313" key="4">
    <source>
        <dbReference type="Proteomes" id="UP000604046"/>
    </source>
</evidence>
<gene>
    <name evidence="3" type="ORF">SNAT2548_LOCUS12474</name>
</gene>
<reference evidence="3" key="1">
    <citation type="submission" date="2021-02" db="EMBL/GenBank/DDBJ databases">
        <authorList>
            <person name="Dougan E. K."/>
            <person name="Rhodes N."/>
            <person name="Thang M."/>
            <person name="Chan C."/>
        </authorList>
    </citation>
    <scope>NUCLEOTIDE SEQUENCE</scope>
</reference>
<accession>A0A812LX66</accession>
<name>A0A812LX66_9DINO</name>
<organism evidence="3 4">
    <name type="scientific">Symbiodinium natans</name>
    <dbReference type="NCBI Taxonomy" id="878477"/>
    <lineage>
        <taxon>Eukaryota</taxon>
        <taxon>Sar</taxon>
        <taxon>Alveolata</taxon>
        <taxon>Dinophyceae</taxon>
        <taxon>Suessiales</taxon>
        <taxon>Symbiodiniaceae</taxon>
        <taxon>Symbiodinium</taxon>
    </lineage>
</organism>
<proteinExistence type="predicted"/>
<keyword evidence="4" id="KW-1185">Reference proteome</keyword>
<keyword evidence="2" id="KW-0732">Signal</keyword>
<feature type="chain" id="PRO_5032705754" evidence="2">
    <location>
        <begin position="18"/>
        <end position="427"/>
    </location>
</feature>
<sequence length="427" mass="46761">MPLLRQLLFATAGLAVADNLTTRQLRGSCIPSYNVNCMHNPTCCDPTTTCYAKDHAVAVCLHSCQPGIHSNDLPQYQTPWTCDVVGKAPPGPPPAPLPAPAAPTHQESNGKCTANYHVNCMQNPTCCDPKSKCYAKDDAVAICRESCEPGIHLDDPPQWQTPWSCSLVSSSPTLDPRPDHPQPPQPPQPTSLSRPSSGQLMEFVMYRAQNDADYELENVNAGNLEGIMWYLQNEVFSGVYGPGPKFGITRILRIKVLVRATQPLVDKGMNFGIRVAFDSGKCTGPDCAMDWSDYGYNVGCNKLGDWPFPTYDTHFDGGIWYSLPGACPSLSYLHETDDPACKINEPGGKCPGIPTGAGDCTWNYENAGELRLTDLYRDRDHKAFWAGNSDAENQRKVEVARDLFVAKYGPDPPVPPCDFSQAKVFGR</sequence>
<evidence type="ECO:0000256" key="1">
    <source>
        <dbReference type="SAM" id="MobiDB-lite"/>
    </source>
</evidence>